<dbReference type="InterPro" id="IPR027370">
    <property type="entry name" value="Znf-RING_euk"/>
</dbReference>
<organism evidence="9">
    <name type="scientific">Darwinula stevensoni</name>
    <dbReference type="NCBI Taxonomy" id="69355"/>
    <lineage>
        <taxon>Eukaryota</taxon>
        <taxon>Metazoa</taxon>
        <taxon>Ecdysozoa</taxon>
        <taxon>Arthropoda</taxon>
        <taxon>Crustacea</taxon>
        <taxon>Oligostraca</taxon>
        <taxon>Ostracoda</taxon>
        <taxon>Podocopa</taxon>
        <taxon>Podocopida</taxon>
        <taxon>Darwinulocopina</taxon>
        <taxon>Darwinuloidea</taxon>
        <taxon>Darwinulidae</taxon>
        <taxon>Darwinula</taxon>
    </lineage>
</organism>
<keyword evidence="2" id="KW-0963">Cytoplasm</keyword>
<dbReference type="SUPFAM" id="SSF57850">
    <property type="entry name" value="RING/U-box"/>
    <property type="match status" value="1"/>
</dbReference>
<dbReference type="FunFam" id="3.30.40.10:FF:000143">
    <property type="entry name" value="Regulator of gluconeogenesis Rmd5"/>
    <property type="match status" value="1"/>
</dbReference>
<feature type="domain" description="RING-Gid-type" evidence="8">
    <location>
        <begin position="337"/>
        <end position="378"/>
    </location>
</feature>
<comment type="subcellular location">
    <subcellularLocation>
        <location evidence="1">Cytoplasm</location>
    </subcellularLocation>
</comment>
<proteinExistence type="predicted"/>
<evidence type="ECO:0000256" key="4">
    <source>
        <dbReference type="ARBA" id="ARBA00022771"/>
    </source>
</evidence>
<evidence type="ECO:0000256" key="2">
    <source>
        <dbReference type="ARBA" id="ARBA00022490"/>
    </source>
</evidence>
<dbReference type="EMBL" id="LR902082">
    <property type="protein sequence ID" value="CAD7249937.1"/>
    <property type="molecule type" value="Genomic_DNA"/>
</dbReference>
<dbReference type="GO" id="GO:0061630">
    <property type="term" value="F:ubiquitin protein ligase activity"/>
    <property type="evidence" value="ECO:0007669"/>
    <property type="project" value="InterPro"/>
</dbReference>
<dbReference type="OrthoDB" id="1933281at2759"/>
<reference evidence="9" key="1">
    <citation type="submission" date="2020-11" db="EMBL/GenBank/DDBJ databases">
        <authorList>
            <person name="Tran Van P."/>
        </authorList>
    </citation>
    <scope>NUCLEOTIDE SEQUENCE</scope>
</reference>
<feature type="zinc finger region" description="RING-Gid-type" evidence="6">
    <location>
        <begin position="337"/>
        <end position="378"/>
    </location>
</feature>
<dbReference type="Proteomes" id="UP000677054">
    <property type="component" value="Unassembled WGS sequence"/>
</dbReference>
<dbReference type="GO" id="GO:0034657">
    <property type="term" value="C:GID complex"/>
    <property type="evidence" value="ECO:0007669"/>
    <property type="project" value="TreeGrafter"/>
</dbReference>
<dbReference type="InterPro" id="IPR045098">
    <property type="entry name" value="Fyv10_fam"/>
</dbReference>
<name>A0A7R9FP07_9CRUS</name>
<dbReference type="GO" id="GO:0005634">
    <property type="term" value="C:nucleus"/>
    <property type="evidence" value="ECO:0007669"/>
    <property type="project" value="TreeGrafter"/>
</dbReference>
<dbReference type="Pfam" id="PF10607">
    <property type="entry name" value="CTLH"/>
    <property type="match status" value="1"/>
</dbReference>
<dbReference type="InterPro" id="IPR044063">
    <property type="entry name" value="ZF_RING_GID"/>
</dbReference>
<keyword evidence="3" id="KW-0479">Metal-binding</keyword>
<dbReference type="PANTHER" id="PTHR12170:SF3">
    <property type="entry name" value="GH10162P"/>
    <property type="match status" value="1"/>
</dbReference>
<dbReference type="AlphaFoldDB" id="A0A7R9FP07"/>
<dbReference type="InterPro" id="IPR006594">
    <property type="entry name" value="LisH"/>
</dbReference>
<evidence type="ECO:0000259" key="7">
    <source>
        <dbReference type="PROSITE" id="PS50897"/>
    </source>
</evidence>
<dbReference type="SMART" id="SM00757">
    <property type="entry name" value="CRA"/>
    <property type="match status" value="1"/>
</dbReference>
<evidence type="ECO:0000256" key="6">
    <source>
        <dbReference type="PROSITE-ProRule" id="PRU01215"/>
    </source>
</evidence>
<evidence type="ECO:0000256" key="3">
    <source>
        <dbReference type="ARBA" id="ARBA00022723"/>
    </source>
</evidence>
<dbReference type="PROSITE" id="PS51867">
    <property type="entry name" value="ZF_RING_GID"/>
    <property type="match status" value="1"/>
</dbReference>
<dbReference type="EMBL" id="CAJPEV010002565">
    <property type="protein sequence ID" value="CAG0897335.1"/>
    <property type="molecule type" value="Genomic_DNA"/>
</dbReference>
<accession>A0A7R9FP07</accession>
<evidence type="ECO:0000313" key="9">
    <source>
        <dbReference type="EMBL" id="CAD7249937.1"/>
    </source>
</evidence>
<keyword evidence="5" id="KW-0862">Zinc</keyword>
<evidence type="ECO:0000256" key="5">
    <source>
        <dbReference type="ARBA" id="ARBA00022833"/>
    </source>
</evidence>
<keyword evidence="10" id="KW-1185">Reference proteome</keyword>
<dbReference type="InterPro" id="IPR024964">
    <property type="entry name" value="CTLH/CRA"/>
</dbReference>
<dbReference type="PANTHER" id="PTHR12170">
    <property type="entry name" value="MACROPHAGE ERYTHROBLAST ATTACHER-RELATED"/>
    <property type="match status" value="1"/>
</dbReference>
<evidence type="ECO:0000259" key="8">
    <source>
        <dbReference type="PROSITE" id="PS51867"/>
    </source>
</evidence>
<dbReference type="Pfam" id="PF13445">
    <property type="entry name" value="zf-RING_UBOX"/>
    <property type="match status" value="1"/>
</dbReference>
<dbReference type="SMART" id="SM00668">
    <property type="entry name" value="CTLH"/>
    <property type="match status" value="1"/>
</dbReference>
<evidence type="ECO:0000256" key="1">
    <source>
        <dbReference type="ARBA" id="ARBA00004496"/>
    </source>
</evidence>
<protein>
    <submittedName>
        <fullName evidence="9">Uncharacterized protein</fullName>
    </submittedName>
</protein>
<keyword evidence="4 6" id="KW-0863">Zinc-finger</keyword>
<sequence length="392" mass="44040">MDAWVSVGRDIDRVVGKFHSSQLHTSRVCEDLSAELSRLEAELDSNPDAEISTTQRLMLSQTVAKVKDTIQKIATEHRELHSSVSKVGKAIDRNFIADYAGATSEAALSGPDKERLLNQVICQHFFRQGMLDIGEELAKEAGLNMQLDRKEPFLELNQIIEALKHKNLEPALEWARRHREKLQEKASRLEFKLHKLKFLEILNSGAGSQLAAVKYARENFPPFAQQHEKEIQVLMGAMLYPLGSEKSQGPYGWLSDSTLWGEIGELFTKDACALLGLSVNSHLSVVVNAGCRALPALLNIKQVMQQRLVTGVWASREELPIEIDLGKECRYHSLFACPILRQQTSDSNPPMRLTCGHCISRDALHKLSNGNKLKCPYCPMEQNPSDARRIFF</sequence>
<feature type="domain" description="CTLH" evidence="7">
    <location>
        <begin position="152"/>
        <end position="209"/>
    </location>
</feature>
<evidence type="ECO:0000313" key="10">
    <source>
        <dbReference type="Proteomes" id="UP000677054"/>
    </source>
</evidence>
<dbReference type="GO" id="GO:0005737">
    <property type="term" value="C:cytoplasm"/>
    <property type="evidence" value="ECO:0007669"/>
    <property type="project" value="UniProtKB-SubCell"/>
</dbReference>
<dbReference type="GO" id="GO:0008270">
    <property type="term" value="F:zinc ion binding"/>
    <property type="evidence" value="ECO:0007669"/>
    <property type="project" value="UniProtKB-KW"/>
</dbReference>
<dbReference type="PROSITE" id="PS50896">
    <property type="entry name" value="LISH"/>
    <property type="match status" value="1"/>
</dbReference>
<dbReference type="InterPro" id="IPR006595">
    <property type="entry name" value="CTLH_C"/>
</dbReference>
<dbReference type="InterPro" id="IPR013144">
    <property type="entry name" value="CRA_dom"/>
</dbReference>
<dbReference type="PROSITE" id="PS50897">
    <property type="entry name" value="CTLH"/>
    <property type="match status" value="1"/>
</dbReference>
<gene>
    <name evidence="9" type="ORF">DSTB1V02_LOCUS9723</name>
</gene>
<dbReference type="GO" id="GO:0043161">
    <property type="term" value="P:proteasome-mediated ubiquitin-dependent protein catabolic process"/>
    <property type="evidence" value="ECO:0007669"/>
    <property type="project" value="InterPro"/>
</dbReference>